<sequence length="494" mass="58900">MLKVMLIDDEPLIREGLRSIIDWQYYGYQVVGTANNGRVGLEKIKELRPDVVFVDIRMPGLSGIEMVKQVKEKGYSCKFVVLSGYSNFTYAQESIRLGVESYLLKPVDEDELVSLIQDLHEKCTEENLLYSQLDQYETMTENEAWKIYLEERRKKHYVLDQYTNTMFQIASVTFVEPIEKRWLESNVATEHLFKYVWSNQVLYLLFTGTDIAAMKRQLQSISRLLTSKQHQFQLLEEDIPFEQLPEKINELKQLQKLYFVYGNETMITNKQQRIERQILPDDWITNVCRVIEFDEQDKLHTYLEELEHYYQKNHYQRERVVTELVELTKDIYLALSKNHQEVSVPSVEQMTDMLLNSHTLQELLVSVEQQLRQTSSELNGFACNPENTIEKIIEFVEQFYYKDLNLKVIAELFNYNRSYLGKKFKKQTGDYFHHYLDKVRMEKAQYFLIEKKMKVYEVSEKVGYANNDYFYKKFKKYAGVSPKEFQKQNRIEHV</sequence>
<keyword evidence="2" id="KW-1185">Reference proteome</keyword>
<name>A0ACC6M0U2_9BACI</name>
<dbReference type="Proteomes" id="UP001277972">
    <property type="component" value="Unassembled WGS sequence"/>
</dbReference>
<proteinExistence type="predicted"/>
<gene>
    <name evidence="1" type="ORF">SH601_01040</name>
</gene>
<accession>A0ACC6M0U2</accession>
<comment type="caution">
    <text evidence="1">The sequence shown here is derived from an EMBL/GenBank/DDBJ whole genome shotgun (WGS) entry which is preliminary data.</text>
</comment>
<evidence type="ECO:0000313" key="1">
    <source>
        <dbReference type="EMBL" id="MDX8044559.1"/>
    </source>
</evidence>
<dbReference type="EMBL" id="JAWZSR010000001">
    <property type="protein sequence ID" value="MDX8044559.1"/>
    <property type="molecule type" value="Genomic_DNA"/>
</dbReference>
<organism evidence="1 2">
    <name type="scientific">Gracilibacillus pellucidus</name>
    <dbReference type="NCBI Taxonomy" id="3095368"/>
    <lineage>
        <taxon>Bacteria</taxon>
        <taxon>Bacillati</taxon>
        <taxon>Bacillota</taxon>
        <taxon>Bacilli</taxon>
        <taxon>Bacillales</taxon>
        <taxon>Bacillaceae</taxon>
        <taxon>Gracilibacillus</taxon>
    </lineage>
</organism>
<reference evidence="1" key="1">
    <citation type="submission" date="2023-11" db="EMBL/GenBank/DDBJ databases">
        <title>Gracilibacillus pellucida a moderately halophilic bacterium isolated from saline soil in Xinjiang province.</title>
        <authorList>
            <person name="Zhang Z."/>
            <person name="Tan F."/>
            <person name="Wang Y."/>
            <person name="Xia M."/>
        </authorList>
    </citation>
    <scope>NUCLEOTIDE SEQUENCE</scope>
    <source>
        <strain evidence="1">S3-1-1</strain>
    </source>
</reference>
<evidence type="ECO:0000313" key="2">
    <source>
        <dbReference type="Proteomes" id="UP001277972"/>
    </source>
</evidence>
<protein>
    <submittedName>
        <fullName evidence="1">Response regulator</fullName>
    </submittedName>
</protein>